<accession>A0A1G7SVG7</accession>
<evidence type="ECO:0000313" key="1">
    <source>
        <dbReference type="EMBL" id="SDG27077.1"/>
    </source>
</evidence>
<evidence type="ECO:0000313" key="2">
    <source>
        <dbReference type="Proteomes" id="UP000199399"/>
    </source>
</evidence>
<dbReference type="Proteomes" id="UP000199399">
    <property type="component" value="Unassembled WGS sequence"/>
</dbReference>
<dbReference type="STRING" id="218672.SAMN04489759_1061"/>
<dbReference type="EMBL" id="FNBP01000006">
    <property type="protein sequence ID" value="SDG27077.1"/>
    <property type="molecule type" value="Genomic_DNA"/>
</dbReference>
<gene>
    <name evidence="1" type="ORF">SAMN04489759_1061</name>
</gene>
<dbReference type="AlphaFoldDB" id="A0A1G7SVG7"/>
<keyword evidence="2" id="KW-1185">Reference proteome</keyword>
<reference evidence="2" key="1">
    <citation type="submission" date="2016-10" db="EMBL/GenBank/DDBJ databases">
        <authorList>
            <person name="Varghese N."/>
            <person name="Submissions S."/>
        </authorList>
    </citation>
    <scope>NUCLEOTIDE SEQUENCE [LARGE SCALE GENOMIC DNA]</scope>
    <source>
        <strain evidence="2">DSM 16477</strain>
    </source>
</reference>
<protein>
    <submittedName>
        <fullName evidence="1">Peptide/nickel transport system substrate-binding protein</fullName>
    </submittedName>
</protein>
<feature type="non-terminal residue" evidence="1">
    <location>
        <position position="1"/>
    </location>
</feature>
<organism evidence="1 2">
    <name type="scientific">Sulfitobacter delicatus</name>
    <dbReference type="NCBI Taxonomy" id="218672"/>
    <lineage>
        <taxon>Bacteria</taxon>
        <taxon>Pseudomonadati</taxon>
        <taxon>Pseudomonadota</taxon>
        <taxon>Alphaproteobacteria</taxon>
        <taxon>Rhodobacterales</taxon>
        <taxon>Roseobacteraceae</taxon>
        <taxon>Sulfitobacter</taxon>
    </lineage>
</organism>
<sequence length="69" mass="7820">DTFNMILPLWGEKDEAKRIEGWKAVDRHIAENAEVIPLLQYVQPILHVSGIKVVPHRSGALLPHLMTRA</sequence>
<name>A0A1G7SVG7_9RHOB</name>
<proteinExistence type="predicted"/>